<keyword evidence="5" id="KW-0732">Signal</keyword>
<evidence type="ECO:0000256" key="3">
    <source>
        <dbReference type="ARBA" id="ARBA00022851"/>
    </source>
</evidence>
<dbReference type="GeneTree" id="ENSGT00980000203336"/>
<evidence type="ECO:0000313" key="7">
    <source>
        <dbReference type="Proteomes" id="UP000694391"/>
    </source>
</evidence>
<dbReference type="PANTHER" id="PTHR23299:SF24">
    <property type="entry name" value="METALLOTHIONEIN-1X"/>
    <property type="match status" value="1"/>
</dbReference>
<protein>
    <recommendedName>
        <fullName evidence="4">Metallothionein</fullName>
    </recommendedName>
</protein>
<dbReference type="GO" id="GO:0046872">
    <property type="term" value="F:metal ion binding"/>
    <property type="evidence" value="ECO:0007669"/>
    <property type="project" value="UniProtKB-KW"/>
</dbReference>
<dbReference type="SUPFAM" id="SSF57868">
    <property type="entry name" value="Metallothionein"/>
    <property type="match status" value="1"/>
</dbReference>
<proteinExistence type="inferred from homology"/>
<evidence type="ECO:0000256" key="1">
    <source>
        <dbReference type="ARBA" id="ARBA00007283"/>
    </source>
</evidence>
<evidence type="ECO:0000256" key="5">
    <source>
        <dbReference type="SAM" id="SignalP"/>
    </source>
</evidence>
<dbReference type="AlphaFoldDB" id="A0A8C0LF57"/>
<dbReference type="GO" id="GO:0005737">
    <property type="term" value="C:cytoplasm"/>
    <property type="evidence" value="ECO:0007669"/>
    <property type="project" value="TreeGrafter"/>
</dbReference>
<dbReference type="GO" id="GO:0010273">
    <property type="term" value="P:detoxification of copper ion"/>
    <property type="evidence" value="ECO:0007669"/>
    <property type="project" value="TreeGrafter"/>
</dbReference>
<keyword evidence="2 4" id="KW-0479">Metal-binding</keyword>
<evidence type="ECO:0000256" key="4">
    <source>
        <dbReference type="RuleBase" id="RU000621"/>
    </source>
</evidence>
<dbReference type="Pfam" id="PF00131">
    <property type="entry name" value="Metallothio"/>
    <property type="match status" value="1"/>
</dbReference>
<dbReference type="InterPro" id="IPR017854">
    <property type="entry name" value="Metalthion_dom_sf"/>
</dbReference>
<dbReference type="GO" id="GO:0071276">
    <property type="term" value="P:cellular response to cadmium ion"/>
    <property type="evidence" value="ECO:0007669"/>
    <property type="project" value="TreeGrafter"/>
</dbReference>
<dbReference type="InterPro" id="IPR000006">
    <property type="entry name" value="Metalthion_vert"/>
</dbReference>
<dbReference type="Proteomes" id="UP000694391">
    <property type="component" value="Unplaced"/>
</dbReference>
<dbReference type="GO" id="GO:0006882">
    <property type="term" value="P:intracellular zinc ion homeostasis"/>
    <property type="evidence" value="ECO:0007669"/>
    <property type="project" value="TreeGrafter"/>
</dbReference>
<dbReference type="PANTHER" id="PTHR23299">
    <property type="entry name" value="METALLOTHIONEIN"/>
    <property type="match status" value="1"/>
</dbReference>
<feature type="signal peptide" evidence="5">
    <location>
        <begin position="1"/>
        <end position="21"/>
    </location>
</feature>
<evidence type="ECO:0000256" key="2">
    <source>
        <dbReference type="ARBA" id="ARBA00022723"/>
    </source>
</evidence>
<reference evidence="6" key="2">
    <citation type="submission" date="2025-09" db="UniProtKB">
        <authorList>
            <consortium name="Ensembl"/>
        </authorList>
    </citation>
    <scope>IDENTIFICATION</scope>
</reference>
<keyword evidence="7" id="KW-1185">Reference proteome</keyword>
<dbReference type="GO" id="GO:0071280">
    <property type="term" value="P:cellular response to copper ion"/>
    <property type="evidence" value="ECO:0007669"/>
    <property type="project" value="TreeGrafter"/>
</dbReference>
<reference evidence="6" key="1">
    <citation type="submission" date="2025-08" db="UniProtKB">
        <authorList>
            <consortium name="Ensembl"/>
        </authorList>
    </citation>
    <scope>IDENTIFICATION</scope>
</reference>
<dbReference type="Ensembl" id="ENSCAFT00020034005.1">
    <property type="protein sequence ID" value="ENSCAFP00020029494.1"/>
    <property type="gene ID" value="ENSCAFG00020022995.1"/>
</dbReference>
<dbReference type="InterPro" id="IPR023587">
    <property type="entry name" value="Metalthion_dom_sf_vert"/>
</dbReference>
<dbReference type="GO" id="GO:0005634">
    <property type="term" value="C:nucleus"/>
    <property type="evidence" value="ECO:0007669"/>
    <property type="project" value="TreeGrafter"/>
</dbReference>
<accession>A0A8C0LF57</accession>
<name>A0A8C0LF57_CANLU</name>
<sequence>MEPNCFYSMVVPALLLAPAKAECKCPSCKKNHCSCCSVGCARCAQGWICKENTGQLQLLCLM</sequence>
<dbReference type="GO" id="GO:0071294">
    <property type="term" value="P:cellular response to zinc ion"/>
    <property type="evidence" value="ECO:0007669"/>
    <property type="project" value="TreeGrafter"/>
</dbReference>
<dbReference type="Gene3D" id="4.10.10.10">
    <property type="entry name" value="Metallothionein Isoform II"/>
    <property type="match status" value="1"/>
</dbReference>
<comment type="function">
    <text evidence="4">Metallothioneins have a high content of cysteine residues that bind various heavy metals.</text>
</comment>
<comment type="similarity">
    <text evidence="1 4">Belongs to the metallothionein superfamily. Type 1 family.</text>
</comment>
<organism evidence="6 7">
    <name type="scientific">Canis lupus dingo</name>
    <name type="common">dingo</name>
    <dbReference type="NCBI Taxonomy" id="286419"/>
    <lineage>
        <taxon>Eukaryota</taxon>
        <taxon>Metazoa</taxon>
        <taxon>Chordata</taxon>
        <taxon>Craniata</taxon>
        <taxon>Vertebrata</taxon>
        <taxon>Euteleostomi</taxon>
        <taxon>Mammalia</taxon>
        <taxon>Eutheria</taxon>
        <taxon>Laurasiatheria</taxon>
        <taxon>Carnivora</taxon>
        <taxon>Caniformia</taxon>
        <taxon>Canidae</taxon>
        <taxon>Canis</taxon>
    </lineage>
</organism>
<evidence type="ECO:0000313" key="6">
    <source>
        <dbReference type="Ensembl" id="ENSCAFP00020029494.1"/>
    </source>
</evidence>
<keyword evidence="3 4" id="KW-0480">Metal-thiolate cluster</keyword>
<feature type="chain" id="PRO_5034754602" description="Metallothionein" evidence="5">
    <location>
        <begin position="22"/>
        <end position="62"/>
    </location>
</feature>